<feature type="chain" id="PRO_5047258406" description="Secreted protein" evidence="1">
    <location>
        <begin position="31"/>
        <end position="114"/>
    </location>
</feature>
<reference evidence="2" key="1">
    <citation type="submission" date="2024-05" db="EMBL/GenBank/DDBJ databases">
        <title>30 novel species of actinomycetes from the DSMZ collection.</title>
        <authorList>
            <person name="Nouioui I."/>
        </authorList>
    </citation>
    <scope>NUCLEOTIDE SEQUENCE</scope>
    <source>
        <strain evidence="2">DSM 40473</strain>
    </source>
</reference>
<proteinExistence type="predicted"/>
<dbReference type="EMBL" id="JAVRFI010000018">
    <property type="protein sequence ID" value="MDT0452181.1"/>
    <property type="molecule type" value="Genomic_DNA"/>
</dbReference>
<name>A0ABU2STC2_9ACTN</name>
<dbReference type="RefSeq" id="WP_311613667.1">
    <property type="nucleotide sequence ID" value="NZ_JAVRFI010000018.1"/>
</dbReference>
<sequence>MRHIRPRLAGLAAAVLAIGSTLTFAGPAHAATCPTSNAVCDYSGLNFVDALEVDHPQVGVCKNIRFQGHSTRNHTTHTLILFQGANCTLPTGVDVPPLTELPADSYHSYLADVT</sequence>
<keyword evidence="3" id="KW-1185">Reference proteome</keyword>
<evidence type="ECO:0000313" key="3">
    <source>
        <dbReference type="Proteomes" id="UP001180531"/>
    </source>
</evidence>
<evidence type="ECO:0000313" key="2">
    <source>
        <dbReference type="EMBL" id="MDT0452181.1"/>
    </source>
</evidence>
<organism evidence="2 3">
    <name type="scientific">Streptomyces hesseae</name>
    <dbReference type="NCBI Taxonomy" id="3075519"/>
    <lineage>
        <taxon>Bacteria</taxon>
        <taxon>Bacillati</taxon>
        <taxon>Actinomycetota</taxon>
        <taxon>Actinomycetes</taxon>
        <taxon>Kitasatosporales</taxon>
        <taxon>Streptomycetaceae</taxon>
        <taxon>Streptomyces</taxon>
    </lineage>
</organism>
<protein>
    <recommendedName>
        <fullName evidence="4">Secreted protein</fullName>
    </recommendedName>
</protein>
<evidence type="ECO:0000256" key="1">
    <source>
        <dbReference type="SAM" id="SignalP"/>
    </source>
</evidence>
<accession>A0ABU2STC2</accession>
<feature type="signal peptide" evidence="1">
    <location>
        <begin position="1"/>
        <end position="30"/>
    </location>
</feature>
<dbReference type="Proteomes" id="UP001180531">
    <property type="component" value="Unassembled WGS sequence"/>
</dbReference>
<keyword evidence="1" id="KW-0732">Signal</keyword>
<evidence type="ECO:0008006" key="4">
    <source>
        <dbReference type="Google" id="ProtNLM"/>
    </source>
</evidence>
<comment type="caution">
    <text evidence="2">The sequence shown here is derived from an EMBL/GenBank/DDBJ whole genome shotgun (WGS) entry which is preliminary data.</text>
</comment>
<gene>
    <name evidence="2" type="ORF">RM609_24300</name>
</gene>